<keyword evidence="4" id="KW-0539">Nucleus</keyword>
<comment type="similarity">
    <text evidence="5">Belongs to the archaeal Rpo11/eukaryotic RPB11/RPC19 RNA polymerase subunit family.</text>
</comment>
<comment type="caution">
    <text evidence="7">The sequence shown here is derived from an EMBL/GenBank/DDBJ whole genome shotgun (WGS) entry which is preliminary data.</text>
</comment>
<accession>A0A8J6E2I3</accession>
<organism evidence="7 8">
    <name type="scientific">Carpediemonas membranifera</name>
    <dbReference type="NCBI Taxonomy" id="201153"/>
    <lineage>
        <taxon>Eukaryota</taxon>
        <taxon>Metamonada</taxon>
        <taxon>Carpediemonas-like organisms</taxon>
        <taxon>Carpediemonas</taxon>
    </lineage>
</organism>
<dbReference type="InterPro" id="IPR008193">
    <property type="entry name" value="RNA_pol_Rpb11_13-16kDa_CS"/>
</dbReference>
<dbReference type="GO" id="GO:0046983">
    <property type="term" value="F:protein dimerization activity"/>
    <property type="evidence" value="ECO:0007669"/>
    <property type="project" value="InterPro"/>
</dbReference>
<dbReference type="PANTHER" id="PTHR13946:SF28">
    <property type="entry name" value="DNA-DIRECTED RNA POLYMERASES I AND III SUBUNIT RPAC2"/>
    <property type="match status" value="1"/>
</dbReference>
<dbReference type="PANTHER" id="PTHR13946">
    <property type="entry name" value="DNA-DIRECTED RNA POLYMERASE I,II,III"/>
    <property type="match status" value="1"/>
</dbReference>
<dbReference type="Pfam" id="PF13656">
    <property type="entry name" value="RNA_pol_L_2"/>
    <property type="match status" value="1"/>
</dbReference>
<dbReference type="InterPro" id="IPR022905">
    <property type="entry name" value="Rpo11-like"/>
</dbReference>
<proteinExistence type="inferred from homology"/>
<sequence>MTDTTNATVVFHGEDHTLGNALRYCLARDEEVDFAGYTVPHPAESRMVVRIQTNGIPAATALHRAADTLENIADDILDKFNTALNDFEEDEDAF</sequence>
<reference evidence="7" key="1">
    <citation type="submission" date="2021-05" db="EMBL/GenBank/DDBJ databases">
        <title>A free-living protist that lacks canonical eukaryotic 1 DNA replication and segregation systems.</title>
        <authorList>
            <person name="Salas-Leiva D.E."/>
            <person name="Tromer E.C."/>
            <person name="Curtis B.A."/>
            <person name="Jerlstrom-Hultqvist J."/>
            <person name="Kolisko M."/>
            <person name="Yi Z."/>
            <person name="Salas-Leiva J.S."/>
            <person name="Gallot-Lavallee L."/>
            <person name="Kops G.J.P.L."/>
            <person name="Archibald J.M."/>
            <person name="Simpson A.G.B."/>
            <person name="Roger A.J."/>
        </authorList>
    </citation>
    <scope>NUCLEOTIDE SEQUENCE</scope>
    <source>
        <strain evidence="7">BICM</strain>
    </source>
</reference>
<dbReference type="InterPro" id="IPR009025">
    <property type="entry name" value="RBP11-like_dimer"/>
</dbReference>
<keyword evidence="2" id="KW-0240">DNA-directed RNA polymerase</keyword>
<dbReference type="Proteomes" id="UP000717585">
    <property type="component" value="Unassembled WGS sequence"/>
</dbReference>
<gene>
    <name evidence="7" type="ORF">J8273_6744</name>
</gene>
<comment type="subcellular location">
    <subcellularLocation>
        <location evidence="1">Nucleus</location>
    </subcellularLocation>
</comment>
<dbReference type="EMBL" id="JAHDYR010000042">
    <property type="protein sequence ID" value="KAG9391942.1"/>
    <property type="molecule type" value="Genomic_DNA"/>
</dbReference>
<keyword evidence="8" id="KW-1185">Reference proteome</keyword>
<dbReference type="HAMAP" id="MF_00261">
    <property type="entry name" value="RNApol_arch_Rpo11"/>
    <property type="match status" value="1"/>
</dbReference>
<evidence type="ECO:0000256" key="2">
    <source>
        <dbReference type="ARBA" id="ARBA00022478"/>
    </source>
</evidence>
<dbReference type="InterPro" id="IPR036603">
    <property type="entry name" value="RBP11-like"/>
</dbReference>
<evidence type="ECO:0000313" key="7">
    <source>
        <dbReference type="EMBL" id="KAG9391942.1"/>
    </source>
</evidence>
<dbReference type="SUPFAM" id="SSF55257">
    <property type="entry name" value="RBP11-like subunits of RNA polymerase"/>
    <property type="match status" value="1"/>
</dbReference>
<evidence type="ECO:0000256" key="5">
    <source>
        <dbReference type="ARBA" id="ARBA00025751"/>
    </source>
</evidence>
<dbReference type="GO" id="GO:0006362">
    <property type="term" value="P:transcription elongation by RNA polymerase I"/>
    <property type="evidence" value="ECO:0007669"/>
    <property type="project" value="TreeGrafter"/>
</dbReference>
<dbReference type="OrthoDB" id="510325at2759"/>
<evidence type="ECO:0000256" key="1">
    <source>
        <dbReference type="ARBA" id="ARBA00004123"/>
    </source>
</evidence>
<dbReference type="GO" id="GO:0005666">
    <property type="term" value="C:RNA polymerase III complex"/>
    <property type="evidence" value="ECO:0007669"/>
    <property type="project" value="TreeGrafter"/>
</dbReference>
<dbReference type="GO" id="GO:0006383">
    <property type="term" value="P:transcription by RNA polymerase III"/>
    <property type="evidence" value="ECO:0007669"/>
    <property type="project" value="TreeGrafter"/>
</dbReference>
<keyword evidence="3" id="KW-0804">Transcription</keyword>
<feature type="domain" description="DNA-directed RNA polymerase RBP11-like dimerisation" evidence="6">
    <location>
        <begin position="7"/>
        <end position="78"/>
    </location>
</feature>
<dbReference type="CDD" id="cd07029">
    <property type="entry name" value="RNAP_I_III_AC19"/>
    <property type="match status" value="1"/>
</dbReference>
<dbReference type="Gene3D" id="3.30.1360.10">
    <property type="entry name" value="RNA polymerase, RBP11-like subunit"/>
    <property type="match status" value="1"/>
</dbReference>
<dbReference type="GO" id="GO:0003899">
    <property type="term" value="F:DNA-directed RNA polymerase activity"/>
    <property type="evidence" value="ECO:0007669"/>
    <property type="project" value="InterPro"/>
</dbReference>
<dbReference type="InterPro" id="IPR033898">
    <property type="entry name" value="RNAP_AC19"/>
</dbReference>
<evidence type="ECO:0000256" key="3">
    <source>
        <dbReference type="ARBA" id="ARBA00023163"/>
    </source>
</evidence>
<dbReference type="GO" id="GO:0003677">
    <property type="term" value="F:DNA binding"/>
    <property type="evidence" value="ECO:0007669"/>
    <property type="project" value="InterPro"/>
</dbReference>
<dbReference type="GO" id="GO:0005736">
    <property type="term" value="C:RNA polymerase I complex"/>
    <property type="evidence" value="ECO:0007669"/>
    <property type="project" value="TreeGrafter"/>
</dbReference>
<evidence type="ECO:0000313" key="8">
    <source>
        <dbReference type="Proteomes" id="UP000717585"/>
    </source>
</evidence>
<protein>
    <recommendedName>
        <fullName evidence="6">DNA-directed RNA polymerase RBP11-like dimerisation domain-containing protein</fullName>
    </recommendedName>
</protein>
<evidence type="ECO:0000259" key="6">
    <source>
        <dbReference type="Pfam" id="PF13656"/>
    </source>
</evidence>
<dbReference type="AlphaFoldDB" id="A0A8J6E2I3"/>
<dbReference type="PROSITE" id="PS01154">
    <property type="entry name" value="RNA_POL_L_13KD"/>
    <property type="match status" value="1"/>
</dbReference>
<evidence type="ECO:0000256" key="4">
    <source>
        <dbReference type="ARBA" id="ARBA00023242"/>
    </source>
</evidence>
<name>A0A8J6E2I3_9EUKA</name>